<dbReference type="EMBL" id="QGGI01000010">
    <property type="protein sequence ID" value="PWJ92086.1"/>
    <property type="molecule type" value="Genomic_DNA"/>
</dbReference>
<dbReference type="GO" id="GO:0006013">
    <property type="term" value="P:mannose metabolic process"/>
    <property type="evidence" value="ECO:0007669"/>
    <property type="project" value="InterPro"/>
</dbReference>
<keyword evidence="3 6" id="KW-0378">Hydrolase</keyword>
<dbReference type="InterPro" id="IPR037094">
    <property type="entry name" value="Glyco_hydro_38_cen_sf"/>
</dbReference>
<dbReference type="InterPro" id="IPR011013">
    <property type="entry name" value="Gal_mutarotase_sf_dom"/>
</dbReference>
<reference evidence="6 7" key="1">
    <citation type="submission" date="2018-05" db="EMBL/GenBank/DDBJ databases">
        <title>Genomic Encyclopedia of Type Strains, Phase IV (KMG-IV): sequencing the most valuable type-strain genomes for metagenomic binning, comparative biology and taxonomic classification.</title>
        <authorList>
            <person name="Goeker M."/>
        </authorList>
    </citation>
    <scope>NUCLEOTIDE SEQUENCE [LARGE SCALE GENOMIC DNA]</scope>
    <source>
        <strain evidence="6 7">DSM 24906</strain>
    </source>
</reference>
<evidence type="ECO:0000256" key="1">
    <source>
        <dbReference type="ARBA" id="ARBA00009792"/>
    </source>
</evidence>
<keyword evidence="7" id="KW-1185">Reference proteome</keyword>
<dbReference type="GO" id="GO:0030246">
    <property type="term" value="F:carbohydrate binding"/>
    <property type="evidence" value="ECO:0007669"/>
    <property type="project" value="InterPro"/>
</dbReference>
<gene>
    <name evidence="6" type="ORF">C7380_11079</name>
</gene>
<accession>A0AA45C6L9</accession>
<name>A0AA45C6L9_9BACT</name>
<comment type="caution">
    <text evidence="6">The sequence shown here is derived from an EMBL/GenBank/DDBJ whole genome shotgun (WGS) entry which is preliminary data.</text>
</comment>
<dbReference type="Pfam" id="PF01074">
    <property type="entry name" value="Glyco_hydro_38N"/>
    <property type="match status" value="1"/>
</dbReference>
<comment type="similarity">
    <text evidence="1">Belongs to the glycosyl hydrolase 38 family.</text>
</comment>
<keyword evidence="2" id="KW-0479">Metal-binding</keyword>
<dbReference type="Gene3D" id="3.20.110.10">
    <property type="entry name" value="Glycoside hydrolase 38, N terminal domain"/>
    <property type="match status" value="1"/>
</dbReference>
<dbReference type="Gene3D" id="2.70.98.30">
    <property type="entry name" value="Golgi alpha-mannosidase II, domain 4"/>
    <property type="match status" value="1"/>
</dbReference>
<dbReference type="PANTHER" id="PTHR46017:SF2">
    <property type="entry name" value="MANNOSYLGLYCERATE HYDROLASE"/>
    <property type="match status" value="1"/>
</dbReference>
<dbReference type="Proteomes" id="UP000245921">
    <property type="component" value="Unassembled WGS sequence"/>
</dbReference>
<evidence type="ECO:0000313" key="7">
    <source>
        <dbReference type="Proteomes" id="UP000245921"/>
    </source>
</evidence>
<dbReference type="PANTHER" id="PTHR46017">
    <property type="entry name" value="ALPHA-MANNOSIDASE 2C1"/>
    <property type="match status" value="1"/>
</dbReference>
<dbReference type="InterPro" id="IPR015341">
    <property type="entry name" value="Glyco_hydro_38_cen"/>
</dbReference>
<evidence type="ECO:0000259" key="5">
    <source>
        <dbReference type="SMART" id="SM00872"/>
    </source>
</evidence>
<dbReference type="SUPFAM" id="SSF74650">
    <property type="entry name" value="Galactose mutarotase-like"/>
    <property type="match status" value="1"/>
</dbReference>
<dbReference type="GO" id="GO:0009313">
    <property type="term" value="P:oligosaccharide catabolic process"/>
    <property type="evidence" value="ECO:0007669"/>
    <property type="project" value="TreeGrafter"/>
</dbReference>
<dbReference type="GO" id="GO:0004559">
    <property type="term" value="F:alpha-mannosidase activity"/>
    <property type="evidence" value="ECO:0007669"/>
    <property type="project" value="InterPro"/>
</dbReference>
<dbReference type="SUPFAM" id="SSF88688">
    <property type="entry name" value="Families 57/38 glycoside transferase middle domain"/>
    <property type="match status" value="1"/>
</dbReference>
<evidence type="ECO:0000256" key="3">
    <source>
        <dbReference type="ARBA" id="ARBA00022801"/>
    </source>
</evidence>
<evidence type="ECO:0000256" key="2">
    <source>
        <dbReference type="ARBA" id="ARBA00022723"/>
    </source>
</evidence>
<keyword evidence="4" id="KW-0326">Glycosidase</keyword>
<dbReference type="SMART" id="SM00872">
    <property type="entry name" value="Alpha-mann_mid"/>
    <property type="match status" value="1"/>
</dbReference>
<dbReference type="RefSeq" id="WP_109605005.1">
    <property type="nucleotide sequence ID" value="NZ_QGGI01000010.1"/>
</dbReference>
<dbReference type="InterPro" id="IPR000602">
    <property type="entry name" value="Glyco_hydro_38_N"/>
</dbReference>
<organism evidence="6 7">
    <name type="scientific">Oceanotoga teriensis</name>
    <dbReference type="NCBI Taxonomy" id="515440"/>
    <lineage>
        <taxon>Bacteria</taxon>
        <taxon>Thermotogati</taxon>
        <taxon>Thermotogota</taxon>
        <taxon>Thermotogae</taxon>
        <taxon>Petrotogales</taxon>
        <taxon>Petrotogaceae</taxon>
        <taxon>Oceanotoga</taxon>
    </lineage>
</organism>
<dbReference type="Gene3D" id="1.20.1270.50">
    <property type="entry name" value="Glycoside hydrolase family 38, central domain"/>
    <property type="match status" value="1"/>
</dbReference>
<evidence type="ECO:0000313" key="6">
    <source>
        <dbReference type="EMBL" id="PWJ92086.1"/>
    </source>
</evidence>
<evidence type="ECO:0000256" key="4">
    <source>
        <dbReference type="ARBA" id="ARBA00023295"/>
    </source>
</evidence>
<sequence length="835" mass="98838">MKVHIITHTHWDREWYVSNQLLRHRLINMMDSFLNEIENEKDFKYFMLDGQLIVLEDYLELRPEKKDLLLNMIRNGKIIIGPWYILPDEFLISGEALIRNFLYAKKICENYDIKYMNIGYLPDMFGHSAYTPSILKGLDFKSAVIWRGVGEKCRKTEFEWYSENGDFINTINLYRGYFNLAKSGTTFEDFYKKLNYEINEISKNNTSDNILLMNGIDHEIPDFKIKKIFSKNIIHSTLENYSDEVFKHKKKFKKVYGELKSPLYEPILKDISSSRIYLKLLNHESQILYERYIEPLNIIAIKKYKKNFENEINYGWKELLKSQAHDSIGGCSTDSVGKEVEVRLKNSFDNARSTLSRILNNFIDDSKNKNYINIINMSEYENNDIYEFYLDNNKDDYELYQKNEKIPCIIEKSQKILNIMDKSENTVGGNNYIKEINQLNSYLTDKSIIPFLEKCVKKITFSLKLKPFEIITLELKKSQKISTHKKNINNATFENKFIKFKLNEDLSFDIEDKIKNTNYNNLNTFFYSKDIGDEYNYDYGGKELKVNPKIKSLKIKENENMKIIECKSDFKNSPITIIYKLSKNLKGVNIYLNIKNKQKNNRFRSSFKISKNNLIYNDGYYGLVEHKTKLNNNIKFNNNGPYKLNKDTSAEEIIPRYTMNKFVTDKKIQIITRGLYEYEIIENEIYLTLLRSVDSLSKKNISTRQIEAGPNLKTEDSQIIRSINLEYAFRIIENEKELFKNSSTYSLHPIILNNSKIIEDKLFDLPNDITIYALKIINNNDYLIRFVNHNKTKTIKFDDKYNIYFSNMREDKIKIISNVLKVEKNKIYNIIISEK</sequence>
<protein>
    <submittedName>
        <fullName evidence="6">Alpha-mannosidase/mannosylglycerate hydrolase</fullName>
    </submittedName>
</protein>
<dbReference type="GO" id="GO:0046872">
    <property type="term" value="F:metal ion binding"/>
    <property type="evidence" value="ECO:0007669"/>
    <property type="project" value="UniProtKB-KW"/>
</dbReference>
<feature type="domain" description="Glycoside hydrolase family 38 central" evidence="5">
    <location>
        <begin position="273"/>
        <end position="344"/>
    </location>
</feature>
<dbReference type="InterPro" id="IPR027291">
    <property type="entry name" value="Glyco_hydro_38_N_sf"/>
</dbReference>
<dbReference type="Pfam" id="PF09261">
    <property type="entry name" value="Alpha-mann_mid"/>
    <property type="match status" value="1"/>
</dbReference>
<proteinExistence type="inferred from homology"/>
<dbReference type="InterPro" id="IPR011330">
    <property type="entry name" value="Glyco_hydro/deAcase_b/a-brl"/>
</dbReference>
<dbReference type="InterPro" id="IPR028995">
    <property type="entry name" value="Glyco_hydro_57/38_cen_sf"/>
</dbReference>
<dbReference type="SUPFAM" id="SSF88713">
    <property type="entry name" value="Glycoside hydrolase/deacetylase"/>
    <property type="match status" value="1"/>
</dbReference>
<dbReference type="AlphaFoldDB" id="A0AA45C6L9"/>